<name>A0A9D4WFK1_PEA</name>
<sequence length="169" mass="19339">MTSGQVKFYLSFARGLRPLNNDKDVLQFVEDVIGHRVMDVYVEHKVSDPHVIVDPNEIENYIDEDEVQCNGMRMRYNVLDACFLNGEKSTFERTCSNIAFPTNGPQLWPIVDHVSIYPPAMRQAIGRPKKLRNKANDEPKNPHVLSRRLATVTCKKCGEMGHNKRKLQG</sequence>
<comment type="caution">
    <text evidence="1">The sequence shown here is derived from an EMBL/GenBank/DDBJ whole genome shotgun (WGS) entry which is preliminary data.</text>
</comment>
<dbReference type="EMBL" id="JAMSHJ010000006">
    <property type="protein sequence ID" value="KAI5399895.1"/>
    <property type="molecule type" value="Genomic_DNA"/>
</dbReference>
<accession>A0A9D4WFK1</accession>
<keyword evidence="2" id="KW-1185">Reference proteome</keyword>
<organism evidence="1 2">
    <name type="scientific">Pisum sativum</name>
    <name type="common">Garden pea</name>
    <name type="synonym">Lathyrus oleraceus</name>
    <dbReference type="NCBI Taxonomy" id="3888"/>
    <lineage>
        <taxon>Eukaryota</taxon>
        <taxon>Viridiplantae</taxon>
        <taxon>Streptophyta</taxon>
        <taxon>Embryophyta</taxon>
        <taxon>Tracheophyta</taxon>
        <taxon>Spermatophyta</taxon>
        <taxon>Magnoliopsida</taxon>
        <taxon>eudicotyledons</taxon>
        <taxon>Gunneridae</taxon>
        <taxon>Pentapetalae</taxon>
        <taxon>rosids</taxon>
        <taxon>fabids</taxon>
        <taxon>Fabales</taxon>
        <taxon>Fabaceae</taxon>
        <taxon>Papilionoideae</taxon>
        <taxon>50 kb inversion clade</taxon>
        <taxon>NPAAA clade</taxon>
        <taxon>Hologalegina</taxon>
        <taxon>IRL clade</taxon>
        <taxon>Fabeae</taxon>
        <taxon>Lathyrus</taxon>
    </lineage>
</organism>
<reference evidence="1 2" key="1">
    <citation type="journal article" date="2022" name="Nat. Genet.">
        <title>Improved pea reference genome and pan-genome highlight genomic features and evolutionary characteristics.</title>
        <authorList>
            <person name="Yang T."/>
            <person name="Liu R."/>
            <person name="Luo Y."/>
            <person name="Hu S."/>
            <person name="Wang D."/>
            <person name="Wang C."/>
            <person name="Pandey M.K."/>
            <person name="Ge S."/>
            <person name="Xu Q."/>
            <person name="Li N."/>
            <person name="Li G."/>
            <person name="Huang Y."/>
            <person name="Saxena R.K."/>
            <person name="Ji Y."/>
            <person name="Li M."/>
            <person name="Yan X."/>
            <person name="He Y."/>
            <person name="Liu Y."/>
            <person name="Wang X."/>
            <person name="Xiang C."/>
            <person name="Varshney R.K."/>
            <person name="Ding H."/>
            <person name="Gao S."/>
            <person name="Zong X."/>
        </authorList>
    </citation>
    <scope>NUCLEOTIDE SEQUENCE [LARGE SCALE GENOMIC DNA]</scope>
    <source>
        <strain evidence="1 2">cv. Zhongwan 6</strain>
    </source>
</reference>
<proteinExistence type="predicted"/>
<evidence type="ECO:0000313" key="1">
    <source>
        <dbReference type="EMBL" id="KAI5399895.1"/>
    </source>
</evidence>
<protein>
    <submittedName>
        <fullName evidence="1">Uncharacterized protein</fullName>
    </submittedName>
</protein>
<dbReference type="AlphaFoldDB" id="A0A9D4WFK1"/>
<gene>
    <name evidence="1" type="ORF">KIW84_065004</name>
</gene>
<evidence type="ECO:0000313" key="2">
    <source>
        <dbReference type="Proteomes" id="UP001058974"/>
    </source>
</evidence>
<dbReference type="Proteomes" id="UP001058974">
    <property type="component" value="Chromosome 6"/>
</dbReference>
<dbReference type="Gramene" id="Psat06G0500400-T1">
    <property type="protein sequence ID" value="KAI5399895.1"/>
    <property type="gene ID" value="KIW84_065004"/>
</dbReference>